<evidence type="ECO:0000256" key="3">
    <source>
        <dbReference type="ARBA" id="ARBA00022729"/>
    </source>
</evidence>
<dbReference type="Pfam" id="PF13379">
    <property type="entry name" value="NMT1_2"/>
    <property type="match status" value="1"/>
</dbReference>
<comment type="caution">
    <text evidence="6">The sequence shown here is derived from an EMBL/GenBank/DDBJ whole genome shotgun (WGS) entry which is preliminary data.</text>
</comment>
<dbReference type="CDD" id="cd13563">
    <property type="entry name" value="PBP2_SsuA_like_6"/>
    <property type="match status" value="1"/>
</dbReference>
<keyword evidence="7" id="KW-1185">Reference proteome</keyword>
<dbReference type="PANTHER" id="PTHR30024:SF47">
    <property type="entry name" value="TAURINE-BINDING PERIPLASMIC PROTEIN"/>
    <property type="match status" value="1"/>
</dbReference>
<proteinExistence type="inferred from homology"/>
<feature type="domain" description="Solute-binding protein family 3/N-terminal" evidence="5">
    <location>
        <begin position="45"/>
        <end position="255"/>
    </location>
</feature>
<dbReference type="GO" id="GO:0042597">
    <property type="term" value="C:periplasmic space"/>
    <property type="evidence" value="ECO:0007669"/>
    <property type="project" value="UniProtKB-SubCell"/>
</dbReference>
<evidence type="ECO:0000256" key="1">
    <source>
        <dbReference type="ARBA" id="ARBA00004418"/>
    </source>
</evidence>
<dbReference type="AlphaFoldDB" id="A0A1Q8QJ09"/>
<dbReference type="GO" id="GO:0016020">
    <property type="term" value="C:membrane"/>
    <property type="evidence" value="ECO:0007669"/>
    <property type="project" value="InterPro"/>
</dbReference>
<evidence type="ECO:0000256" key="4">
    <source>
        <dbReference type="SAM" id="SignalP"/>
    </source>
</evidence>
<dbReference type="InterPro" id="IPR010067">
    <property type="entry name" value="ABC_SsuA_sub-bd"/>
</dbReference>
<gene>
    <name evidence="6" type="ORF">DSOL_4592</name>
</gene>
<dbReference type="STRING" id="1888891.DSOL_4592"/>
<dbReference type="SUPFAM" id="SSF53850">
    <property type="entry name" value="Periplasmic binding protein-like II"/>
    <property type="match status" value="1"/>
</dbReference>
<keyword evidence="3 4" id="KW-0732">Signal</keyword>
<dbReference type="OrthoDB" id="9815602at2"/>
<dbReference type="PANTHER" id="PTHR30024">
    <property type="entry name" value="ALIPHATIC SULFONATES-BINDING PROTEIN-RELATED"/>
    <property type="match status" value="1"/>
</dbReference>
<dbReference type="Proteomes" id="UP000186102">
    <property type="component" value="Unassembled WGS sequence"/>
</dbReference>
<dbReference type="GO" id="GO:0042626">
    <property type="term" value="F:ATPase-coupled transmembrane transporter activity"/>
    <property type="evidence" value="ECO:0007669"/>
    <property type="project" value="InterPro"/>
</dbReference>
<comment type="similarity">
    <text evidence="2">Belongs to the bacterial solute-binding protein SsuA/TauA family.</text>
</comment>
<evidence type="ECO:0000313" key="6">
    <source>
        <dbReference type="EMBL" id="OLN27321.1"/>
    </source>
</evidence>
<comment type="subcellular location">
    <subcellularLocation>
        <location evidence="1">Periplasm</location>
    </subcellularLocation>
</comment>
<dbReference type="Gene3D" id="3.40.190.10">
    <property type="entry name" value="Periplasmic binding protein-like II"/>
    <property type="match status" value="2"/>
</dbReference>
<dbReference type="RefSeq" id="WP_075366918.1">
    <property type="nucleotide sequence ID" value="NZ_MLBF01000059.1"/>
</dbReference>
<dbReference type="EMBL" id="MLBF01000059">
    <property type="protein sequence ID" value="OLN27321.1"/>
    <property type="molecule type" value="Genomic_DNA"/>
</dbReference>
<dbReference type="InterPro" id="IPR001638">
    <property type="entry name" value="Solute-binding_3/MltF_N"/>
</dbReference>
<organism evidence="6 7">
    <name type="scientific">Desulfosporosinus metallidurans</name>
    <dbReference type="NCBI Taxonomy" id="1888891"/>
    <lineage>
        <taxon>Bacteria</taxon>
        <taxon>Bacillati</taxon>
        <taxon>Bacillota</taxon>
        <taxon>Clostridia</taxon>
        <taxon>Eubacteriales</taxon>
        <taxon>Desulfitobacteriaceae</taxon>
        <taxon>Desulfosporosinus</taxon>
    </lineage>
</organism>
<evidence type="ECO:0000259" key="5">
    <source>
        <dbReference type="SMART" id="SM00062"/>
    </source>
</evidence>
<name>A0A1Q8QJ09_9FIRM</name>
<accession>A0A1Q8QJ09</accession>
<evidence type="ECO:0000313" key="7">
    <source>
        <dbReference type="Proteomes" id="UP000186102"/>
    </source>
</evidence>
<evidence type="ECO:0000256" key="2">
    <source>
        <dbReference type="ARBA" id="ARBA00010742"/>
    </source>
</evidence>
<dbReference type="PROSITE" id="PS51257">
    <property type="entry name" value="PROKAR_LIPOPROTEIN"/>
    <property type="match status" value="1"/>
</dbReference>
<dbReference type="SMART" id="SM00062">
    <property type="entry name" value="PBPb"/>
    <property type="match status" value="1"/>
</dbReference>
<feature type="signal peptide" evidence="4">
    <location>
        <begin position="1"/>
        <end position="21"/>
    </location>
</feature>
<feature type="chain" id="PRO_5039574564" evidence="4">
    <location>
        <begin position="22"/>
        <end position="336"/>
    </location>
</feature>
<protein>
    <submittedName>
        <fullName evidence="6">ABC transporter substrate-binding protein</fullName>
    </submittedName>
</protein>
<sequence length="336" mass="35912">MKKIVALVLALVLILSLAGCGASTTSKEQTKEGQATAQKAPLKVTLPTWTGYGPLFLAQEKGLFKKHGVDVALTIVDGLAERKQALAGGKIDGMATAQDVQVTLAASGVPVQVVWLLDDSYGGDGILVKKEIQSAADLRGKKVAFEVGSTSHLLMLTVLKKAGLTDKDVEVVPMSAGDAGAAFMAGKVDAAVTWEPWLSKGASANGKVLVSTKDLPGIIVDSISFRQEVIEKRPDDVKAFVAAMAEAMDYWKNNKDESDQIMAKGLKIDLKEFTSTVPGLKFLYKEDNKKLFGTSANQGSIYQATKSDIDFYVEQKIIDKAITPESIINSKFVEGL</sequence>
<dbReference type="NCBIfam" id="TIGR01728">
    <property type="entry name" value="SsuA_fam"/>
    <property type="match status" value="1"/>
</dbReference>
<reference evidence="6 7" key="1">
    <citation type="submission" date="2016-09" db="EMBL/GenBank/DDBJ databases">
        <title>Complete genome of Desulfosporosinus sp. OL.</title>
        <authorList>
            <person name="Mardanov A."/>
            <person name="Beletsky A."/>
            <person name="Panova A."/>
            <person name="Karnachuk O."/>
            <person name="Ravin N."/>
        </authorList>
    </citation>
    <scope>NUCLEOTIDE SEQUENCE [LARGE SCALE GENOMIC DNA]</scope>
    <source>
        <strain evidence="6 7">OL</strain>
    </source>
</reference>